<dbReference type="PROSITE" id="PS50404">
    <property type="entry name" value="GST_NTER"/>
    <property type="match status" value="1"/>
</dbReference>
<keyword evidence="5" id="KW-1185">Reference proteome</keyword>
<gene>
    <name evidence="4" type="ORF">EX30DRAFT_302126</name>
</gene>
<dbReference type="SFLD" id="SFLDS00019">
    <property type="entry name" value="Glutathione_Transferase_(cytos"/>
    <property type="match status" value="1"/>
</dbReference>
<dbReference type="GO" id="GO:0016740">
    <property type="term" value="F:transferase activity"/>
    <property type="evidence" value="ECO:0007669"/>
    <property type="project" value="UniProtKB-KW"/>
</dbReference>
<dbReference type="InterPro" id="IPR004045">
    <property type="entry name" value="Glutathione_S-Trfase_N"/>
</dbReference>
<protein>
    <submittedName>
        <fullName evidence="4">Putative glutathione s-transferase</fullName>
    </submittedName>
</protein>
<evidence type="ECO:0000313" key="5">
    <source>
        <dbReference type="Proteomes" id="UP000298138"/>
    </source>
</evidence>
<dbReference type="InterPro" id="IPR036282">
    <property type="entry name" value="Glutathione-S-Trfase_C_sf"/>
</dbReference>
<dbReference type="Gene3D" id="1.20.1050.10">
    <property type="match status" value="1"/>
</dbReference>
<evidence type="ECO:0000256" key="1">
    <source>
        <dbReference type="ARBA" id="ARBA00007409"/>
    </source>
</evidence>
<dbReference type="Proteomes" id="UP000298138">
    <property type="component" value="Unassembled WGS sequence"/>
</dbReference>
<sequence>LEQSRADRIIWILEELNLPYQIQAFKRKSRLAPPEAKQIHPLGKFPMISLNSQTIAESGLIIELLIEQYGSALIPETAEEKMKVRYFNYYAEGSFMTPMVVGVVLNSIRSAPVPFFLKPVVKMIANKVEEGYLMPQYTAHLDFLEGELEGRRWIAGDTFTGADVMMGWPLMAAKARVPGYTREAYPNLFAYLDRLGEREAFKRTRVRVEELEAQIGGKSKL</sequence>
<dbReference type="CDD" id="cd03189">
    <property type="entry name" value="GST_C_GTT1_like"/>
    <property type="match status" value="1"/>
</dbReference>
<dbReference type="Pfam" id="PF13417">
    <property type="entry name" value="GST_N_3"/>
    <property type="match status" value="1"/>
</dbReference>
<dbReference type="AlphaFoldDB" id="A0A4S2N7E5"/>
<dbReference type="InParanoid" id="A0A4S2N7E5"/>
<dbReference type="EMBL" id="ML220112">
    <property type="protein sequence ID" value="TGZ85240.1"/>
    <property type="molecule type" value="Genomic_DNA"/>
</dbReference>
<reference evidence="4 5" key="1">
    <citation type="submission" date="2019-04" db="EMBL/GenBank/DDBJ databases">
        <title>Comparative genomics and transcriptomics to analyze fruiting body development in filamentous ascomycetes.</title>
        <authorList>
            <consortium name="DOE Joint Genome Institute"/>
            <person name="Lutkenhaus R."/>
            <person name="Traeger S."/>
            <person name="Breuer J."/>
            <person name="Kuo A."/>
            <person name="Lipzen A."/>
            <person name="Pangilinan J."/>
            <person name="Dilworth D."/>
            <person name="Sandor L."/>
            <person name="Poggeler S."/>
            <person name="Barry K."/>
            <person name="Grigoriev I.V."/>
            <person name="Nowrousian M."/>
        </authorList>
    </citation>
    <scope>NUCLEOTIDE SEQUENCE [LARGE SCALE GENOMIC DNA]</scope>
    <source>
        <strain evidence="4 5">CBS 389.68</strain>
    </source>
</reference>
<evidence type="ECO:0000313" key="4">
    <source>
        <dbReference type="EMBL" id="TGZ85240.1"/>
    </source>
</evidence>
<dbReference type="InterPro" id="IPR010987">
    <property type="entry name" value="Glutathione-S-Trfase_C-like"/>
</dbReference>
<proteinExistence type="inferred from homology"/>
<dbReference type="CDD" id="cd03046">
    <property type="entry name" value="GST_N_GTT1_like"/>
    <property type="match status" value="1"/>
</dbReference>
<dbReference type="STRING" id="341454.A0A4S2N7E5"/>
<accession>A0A4S2N7E5</accession>
<evidence type="ECO:0000259" key="2">
    <source>
        <dbReference type="PROSITE" id="PS50404"/>
    </source>
</evidence>
<dbReference type="PANTHER" id="PTHR44051">
    <property type="entry name" value="GLUTATHIONE S-TRANSFERASE-RELATED"/>
    <property type="match status" value="1"/>
</dbReference>
<dbReference type="SFLD" id="SFLDG00358">
    <property type="entry name" value="Main_(cytGST)"/>
    <property type="match status" value="1"/>
</dbReference>
<dbReference type="Pfam" id="PF13410">
    <property type="entry name" value="GST_C_2"/>
    <property type="match status" value="1"/>
</dbReference>
<dbReference type="OrthoDB" id="2098326at2759"/>
<dbReference type="SUPFAM" id="SSF47616">
    <property type="entry name" value="GST C-terminal domain-like"/>
    <property type="match status" value="1"/>
</dbReference>
<feature type="domain" description="GST C-terminal" evidence="3">
    <location>
        <begin position="77"/>
        <end position="215"/>
    </location>
</feature>
<feature type="domain" description="GST N-terminal" evidence="2">
    <location>
        <begin position="1"/>
        <end position="73"/>
    </location>
</feature>
<comment type="similarity">
    <text evidence="1">Belongs to the GST superfamily.</text>
</comment>
<organism evidence="4 5">
    <name type="scientific">Ascodesmis nigricans</name>
    <dbReference type="NCBI Taxonomy" id="341454"/>
    <lineage>
        <taxon>Eukaryota</taxon>
        <taxon>Fungi</taxon>
        <taxon>Dikarya</taxon>
        <taxon>Ascomycota</taxon>
        <taxon>Pezizomycotina</taxon>
        <taxon>Pezizomycetes</taxon>
        <taxon>Pezizales</taxon>
        <taxon>Ascodesmidaceae</taxon>
        <taxon>Ascodesmis</taxon>
    </lineage>
</organism>
<dbReference type="PANTHER" id="PTHR44051:SF9">
    <property type="entry name" value="GLUTATHIONE S-TRANSFERASE 1"/>
    <property type="match status" value="1"/>
</dbReference>
<dbReference type="Gene3D" id="3.40.30.10">
    <property type="entry name" value="Glutaredoxin"/>
    <property type="match status" value="1"/>
</dbReference>
<dbReference type="InterPro" id="IPR036249">
    <property type="entry name" value="Thioredoxin-like_sf"/>
</dbReference>
<dbReference type="FunCoup" id="A0A4S2N7E5">
    <property type="interactions" value="97"/>
</dbReference>
<dbReference type="SUPFAM" id="SSF52833">
    <property type="entry name" value="Thioredoxin-like"/>
    <property type="match status" value="1"/>
</dbReference>
<feature type="non-terminal residue" evidence="4">
    <location>
        <position position="1"/>
    </location>
</feature>
<evidence type="ECO:0000259" key="3">
    <source>
        <dbReference type="PROSITE" id="PS50405"/>
    </source>
</evidence>
<name>A0A4S2N7E5_9PEZI</name>
<keyword evidence="4" id="KW-0808">Transferase</keyword>
<dbReference type="PROSITE" id="PS50405">
    <property type="entry name" value="GST_CTER"/>
    <property type="match status" value="1"/>
</dbReference>
<dbReference type="InterPro" id="IPR040079">
    <property type="entry name" value="Glutathione_S-Trfase"/>
</dbReference>